<dbReference type="GO" id="GO:0006412">
    <property type="term" value="P:translation"/>
    <property type="evidence" value="ECO:0007669"/>
    <property type="project" value="UniProtKB-UniRule"/>
</dbReference>
<evidence type="ECO:0000313" key="5">
    <source>
        <dbReference type="EMBL" id="KKR99983.1"/>
    </source>
</evidence>
<evidence type="ECO:0000256" key="4">
    <source>
        <dbReference type="SAM" id="MobiDB-lite"/>
    </source>
</evidence>
<gene>
    <name evidence="3" type="primary">rpsP</name>
    <name evidence="5" type="ORF">UU50_C0001G0041</name>
</gene>
<dbReference type="PANTHER" id="PTHR12919">
    <property type="entry name" value="30S RIBOSOMAL PROTEIN S16"/>
    <property type="match status" value="1"/>
</dbReference>
<dbReference type="Proteomes" id="UP000033930">
    <property type="component" value="Unassembled WGS sequence"/>
</dbReference>
<proteinExistence type="inferred from homology"/>
<feature type="region of interest" description="Disordered" evidence="4">
    <location>
        <begin position="91"/>
        <end position="173"/>
    </location>
</feature>
<evidence type="ECO:0000256" key="2">
    <source>
        <dbReference type="ARBA" id="ARBA00023274"/>
    </source>
</evidence>
<protein>
    <recommendedName>
        <fullName evidence="3">Small ribosomal subunit protein bS16</fullName>
    </recommendedName>
</protein>
<feature type="compositionally biased region" description="Basic and acidic residues" evidence="4">
    <location>
        <begin position="164"/>
        <end position="173"/>
    </location>
</feature>
<dbReference type="GO" id="GO:0005737">
    <property type="term" value="C:cytoplasm"/>
    <property type="evidence" value="ECO:0007669"/>
    <property type="project" value="UniProtKB-ARBA"/>
</dbReference>
<dbReference type="AlphaFoldDB" id="A0A0G0VGM4"/>
<comment type="similarity">
    <text evidence="3">Belongs to the bacterial ribosomal protein bS16 family.</text>
</comment>
<dbReference type="InterPro" id="IPR000307">
    <property type="entry name" value="Ribosomal_bS16"/>
</dbReference>
<dbReference type="Pfam" id="PF00886">
    <property type="entry name" value="Ribosomal_S16"/>
    <property type="match status" value="1"/>
</dbReference>
<dbReference type="InterPro" id="IPR023803">
    <property type="entry name" value="Ribosomal_bS16_dom_sf"/>
</dbReference>
<sequence length="173" mass="19414">MLTIRLSRIGKKKQPHYRIVLQESHRDPWSPAKEILGQYDPRAKKDGITLNEDRINYWLSVGVQPSTTVHNMLVNAGIIKADKQSAITISKKRTKKIGDKKQAEESEKVAKAEAAKAKEDKEAQDAKEAEEAKKAEEAEAAKVEEVKVKEEKKEEAPIAETSVEEVKEETPAK</sequence>
<dbReference type="PROSITE" id="PS00732">
    <property type="entry name" value="RIBOSOMAL_S16"/>
    <property type="match status" value="1"/>
</dbReference>
<dbReference type="Gene3D" id="3.30.1320.10">
    <property type="match status" value="1"/>
</dbReference>
<feature type="compositionally biased region" description="Basic and acidic residues" evidence="4">
    <location>
        <begin position="96"/>
        <end position="156"/>
    </location>
</feature>
<evidence type="ECO:0000256" key="1">
    <source>
        <dbReference type="ARBA" id="ARBA00022980"/>
    </source>
</evidence>
<dbReference type="EMBL" id="LCAW01000001">
    <property type="protein sequence ID" value="KKR99983.1"/>
    <property type="molecule type" value="Genomic_DNA"/>
</dbReference>
<comment type="caution">
    <text evidence="5">The sequence shown here is derived from an EMBL/GenBank/DDBJ whole genome shotgun (WGS) entry which is preliminary data.</text>
</comment>
<dbReference type="PANTHER" id="PTHR12919:SF20">
    <property type="entry name" value="SMALL RIBOSOMAL SUBUNIT PROTEIN BS16M"/>
    <property type="match status" value="1"/>
</dbReference>
<dbReference type="GO" id="GO:0015935">
    <property type="term" value="C:small ribosomal subunit"/>
    <property type="evidence" value="ECO:0007669"/>
    <property type="project" value="TreeGrafter"/>
</dbReference>
<dbReference type="SUPFAM" id="SSF54565">
    <property type="entry name" value="Ribosomal protein S16"/>
    <property type="match status" value="1"/>
</dbReference>
<name>A0A0G0VGM4_9BACT</name>
<keyword evidence="2 3" id="KW-0687">Ribonucleoprotein</keyword>
<evidence type="ECO:0000313" key="6">
    <source>
        <dbReference type="Proteomes" id="UP000033930"/>
    </source>
</evidence>
<reference evidence="5 6" key="1">
    <citation type="journal article" date="2015" name="Nature">
        <title>rRNA introns, odd ribosomes, and small enigmatic genomes across a large radiation of phyla.</title>
        <authorList>
            <person name="Brown C.T."/>
            <person name="Hug L.A."/>
            <person name="Thomas B.C."/>
            <person name="Sharon I."/>
            <person name="Castelle C.J."/>
            <person name="Singh A."/>
            <person name="Wilkins M.J."/>
            <person name="Williams K.H."/>
            <person name="Banfield J.F."/>
        </authorList>
    </citation>
    <scope>NUCLEOTIDE SEQUENCE [LARGE SCALE GENOMIC DNA]</scope>
</reference>
<dbReference type="NCBIfam" id="TIGR00002">
    <property type="entry name" value="S16"/>
    <property type="match status" value="1"/>
</dbReference>
<dbReference type="GO" id="GO:0003735">
    <property type="term" value="F:structural constituent of ribosome"/>
    <property type="evidence" value="ECO:0007669"/>
    <property type="project" value="InterPro"/>
</dbReference>
<dbReference type="InterPro" id="IPR020592">
    <property type="entry name" value="Ribosomal_bS16_CS"/>
</dbReference>
<evidence type="ECO:0000256" key="3">
    <source>
        <dbReference type="HAMAP-Rule" id="MF_00385"/>
    </source>
</evidence>
<organism evidence="5 6">
    <name type="scientific">Candidatus Uhrbacteria bacterium GW2011_GWC1_41_20</name>
    <dbReference type="NCBI Taxonomy" id="1618983"/>
    <lineage>
        <taxon>Bacteria</taxon>
        <taxon>Candidatus Uhriibacteriota</taxon>
    </lineage>
</organism>
<accession>A0A0G0VGM4</accession>
<keyword evidence="1 3" id="KW-0689">Ribosomal protein</keyword>
<dbReference type="HAMAP" id="MF_00385">
    <property type="entry name" value="Ribosomal_bS16"/>
    <property type="match status" value="1"/>
</dbReference>